<accession>A0A8J7Z4Z0</accession>
<comment type="similarity">
    <text evidence="3">In the N-terminal section; belongs to the phytochrome family.</text>
</comment>
<dbReference type="GO" id="GO:0000155">
    <property type="term" value="F:phosphorelay sensor kinase activity"/>
    <property type="evidence" value="ECO:0007669"/>
    <property type="project" value="InterPro"/>
</dbReference>
<feature type="coiled-coil region" evidence="15">
    <location>
        <begin position="363"/>
        <end position="397"/>
    </location>
</feature>
<evidence type="ECO:0000256" key="8">
    <source>
        <dbReference type="ARBA" id="ARBA00022777"/>
    </source>
</evidence>
<dbReference type="EMBL" id="WVIE01000030">
    <property type="protein sequence ID" value="NDJ19435.1"/>
    <property type="molecule type" value="Genomic_DNA"/>
</dbReference>
<dbReference type="SMART" id="SM00448">
    <property type="entry name" value="REC"/>
    <property type="match status" value="1"/>
</dbReference>
<evidence type="ECO:0000256" key="7">
    <source>
        <dbReference type="ARBA" id="ARBA00022741"/>
    </source>
</evidence>
<evidence type="ECO:0000256" key="5">
    <source>
        <dbReference type="ARBA" id="ARBA00022553"/>
    </source>
</evidence>
<dbReference type="PROSITE" id="PS50109">
    <property type="entry name" value="HIS_KIN"/>
    <property type="match status" value="1"/>
</dbReference>
<evidence type="ECO:0000313" key="21">
    <source>
        <dbReference type="EMBL" id="NDJ19435.1"/>
    </source>
</evidence>
<evidence type="ECO:0000259" key="19">
    <source>
        <dbReference type="PROSITE" id="PS50110"/>
    </source>
</evidence>
<evidence type="ECO:0000256" key="14">
    <source>
        <dbReference type="PROSITE-ProRule" id="PRU00169"/>
    </source>
</evidence>
<dbReference type="CDD" id="cd18774">
    <property type="entry name" value="PDC2_HK_sensor"/>
    <property type="match status" value="1"/>
</dbReference>
<dbReference type="PRINTS" id="PR00344">
    <property type="entry name" value="BCTRLSENSOR"/>
</dbReference>
<dbReference type="PANTHER" id="PTHR45339">
    <property type="entry name" value="HYBRID SIGNAL TRANSDUCTION HISTIDINE KINASE J"/>
    <property type="match status" value="1"/>
</dbReference>
<keyword evidence="7" id="KW-0547">Nucleotide-binding</keyword>
<dbReference type="AlphaFoldDB" id="A0A8J7Z4Z0"/>
<evidence type="ECO:0000256" key="6">
    <source>
        <dbReference type="ARBA" id="ARBA00022679"/>
    </source>
</evidence>
<feature type="transmembrane region" description="Helical" evidence="17">
    <location>
        <begin position="277"/>
        <end position="300"/>
    </location>
</feature>
<dbReference type="CDD" id="cd16922">
    <property type="entry name" value="HATPase_EvgS-ArcB-TorS-like"/>
    <property type="match status" value="1"/>
</dbReference>
<keyword evidence="22" id="KW-1185">Reference proteome</keyword>
<dbReference type="InterPro" id="IPR004358">
    <property type="entry name" value="Sig_transdc_His_kin-like_C"/>
</dbReference>
<evidence type="ECO:0000259" key="18">
    <source>
        <dbReference type="PROSITE" id="PS50109"/>
    </source>
</evidence>
<feature type="domain" description="HAMP" evidence="20">
    <location>
        <begin position="355"/>
        <end position="378"/>
    </location>
</feature>
<dbReference type="Gene3D" id="3.30.565.10">
    <property type="entry name" value="Histidine kinase-like ATPase, C-terminal domain"/>
    <property type="match status" value="1"/>
</dbReference>
<dbReference type="Pfam" id="PF00672">
    <property type="entry name" value="HAMP"/>
    <property type="match status" value="1"/>
</dbReference>
<reference evidence="21" key="1">
    <citation type="submission" date="2019-12" db="EMBL/GenBank/DDBJ databases">
        <title>High-Quality draft genome sequences of three cyanobacteria isolated from the limestone walls of the Old Cathedral of Coimbra.</title>
        <authorList>
            <person name="Tiago I."/>
            <person name="Soares F."/>
            <person name="Portugal A."/>
        </authorList>
    </citation>
    <scope>NUCLEOTIDE SEQUENCE</scope>
    <source>
        <strain evidence="21">A</strain>
    </source>
</reference>
<dbReference type="PANTHER" id="PTHR45339:SF1">
    <property type="entry name" value="HYBRID SIGNAL TRANSDUCTION HISTIDINE KINASE J"/>
    <property type="match status" value="1"/>
</dbReference>
<dbReference type="InterPro" id="IPR036097">
    <property type="entry name" value="HisK_dim/P_sf"/>
</dbReference>
<keyword evidence="15" id="KW-0175">Coiled coil</keyword>
<dbReference type="CDD" id="cd00082">
    <property type="entry name" value="HisKA"/>
    <property type="match status" value="1"/>
</dbReference>
<dbReference type="Gene3D" id="6.10.340.10">
    <property type="match status" value="1"/>
</dbReference>
<dbReference type="GO" id="GO:0016020">
    <property type="term" value="C:membrane"/>
    <property type="evidence" value="ECO:0007669"/>
    <property type="project" value="UniProtKB-SubCell"/>
</dbReference>
<gene>
    <name evidence="21" type="ORF">GS601_19450</name>
</gene>
<comment type="catalytic activity">
    <reaction evidence="1">
        <text>ATP + protein L-histidine = ADP + protein N-phospho-L-histidine.</text>
        <dbReference type="EC" id="2.7.13.3"/>
    </reaction>
</comment>
<dbReference type="SUPFAM" id="SSF55874">
    <property type="entry name" value="ATPase domain of HSP90 chaperone/DNA topoisomerase II/histidine kinase"/>
    <property type="match status" value="1"/>
</dbReference>
<dbReference type="CDD" id="cd17546">
    <property type="entry name" value="REC_hyHK_CKI1_RcsC-like"/>
    <property type="match status" value="1"/>
</dbReference>
<evidence type="ECO:0000256" key="4">
    <source>
        <dbReference type="ARBA" id="ARBA00012438"/>
    </source>
</evidence>
<dbReference type="Pfam" id="PF22673">
    <property type="entry name" value="MCP-like_PDC_1"/>
    <property type="match status" value="1"/>
</dbReference>
<evidence type="ECO:0000313" key="22">
    <source>
        <dbReference type="Proteomes" id="UP000646053"/>
    </source>
</evidence>
<keyword evidence="6" id="KW-0808">Transferase</keyword>
<dbReference type="EC" id="2.7.13.3" evidence="4"/>
<evidence type="ECO:0000256" key="3">
    <source>
        <dbReference type="ARBA" id="ARBA00006402"/>
    </source>
</evidence>
<dbReference type="Pfam" id="PF00512">
    <property type="entry name" value="HisKA"/>
    <property type="match status" value="1"/>
</dbReference>
<dbReference type="InterPro" id="IPR003660">
    <property type="entry name" value="HAMP_dom"/>
</dbReference>
<dbReference type="InterPro" id="IPR001789">
    <property type="entry name" value="Sig_transdc_resp-reg_receiver"/>
</dbReference>
<dbReference type="SMART" id="SM00304">
    <property type="entry name" value="HAMP"/>
    <property type="match status" value="1"/>
</dbReference>
<feature type="region of interest" description="Disordered" evidence="16">
    <location>
        <begin position="328"/>
        <end position="349"/>
    </location>
</feature>
<dbReference type="InterPro" id="IPR003594">
    <property type="entry name" value="HATPase_dom"/>
</dbReference>
<dbReference type="SUPFAM" id="SSF52172">
    <property type="entry name" value="CheY-like"/>
    <property type="match status" value="1"/>
</dbReference>
<keyword evidence="12" id="KW-0131">Cell cycle</keyword>
<comment type="caution">
    <text evidence="21">The sequence shown here is derived from an EMBL/GenBank/DDBJ whole genome shotgun (WGS) entry which is preliminary data.</text>
</comment>
<feature type="modified residue" description="4-aspartylphosphate" evidence="14">
    <location>
        <position position="710"/>
    </location>
</feature>
<dbReference type="FunFam" id="1.10.287.130:FF:000038">
    <property type="entry name" value="Sensory transduction histidine kinase"/>
    <property type="match status" value="1"/>
</dbReference>
<evidence type="ECO:0000256" key="15">
    <source>
        <dbReference type="SAM" id="Coils"/>
    </source>
</evidence>
<name>A0A8J7Z4Z0_9CYAN</name>
<dbReference type="Pfam" id="PF02518">
    <property type="entry name" value="HATPase_c"/>
    <property type="match status" value="1"/>
</dbReference>
<dbReference type="Gene3D" id="3.40.50.2300">
    <property type="match status" value="1"/>
</dbReference>
<comment type="subcellular location">
    <subcellularLocation>
        <location evidence="2">Membrane</location>
    </subcellularLocation>
</comment>
<keyword evidence="17" id="KW-1133">Transmembrane helix</keyword>
<dbReference type="Gene3D" id="1.10.287.130">
    <property type="match status" value="1"/>
</dbReference>
<dbReference type="CDD" id="cd12913">
    <property type="entry name" value="PDC1_MCP_like"/>
    <property type="match status" value="1"/>
</dbReference>
<organism evidence="21 22">
    <name type="scientific">Myxacorys almedinensis A</name>
    <dbReference type="NCBI Taxonomy" id="2690445"/>
    <lineage>
        <taxon>Bacteria</taxon>
        <taxon>Bacillati</taxon>
        <taxon>Cyanobacteriota</taxon>
        <taxon>Cyanophyceae</taxon>
        <taxon>Leptolyngbyales</taxon>
        <taxon>Leptolyngbyaceae</taxon>
        <taxon>Myxacorys</taxon>
        <taxon>Myxacorys almedinensis</taxon>
    </lineage>
</organism>
<dbReference type="Pfam" id="PF00072">
    <property type="entry name" value="Response_reg"/>
    <property type="match status" value="1"/>
</dbReference>
<evidence type="ECO:0000259" key="20">
    <source>
        <dbReference type="PROSITE" id="PS50885"/>
    </source>
</evidence>
<sequence length="890" mass="100029">MSYFFYQALESRAKDEIRGNLTTQVNLIEGELARVEQSMTNLSAVVKTMHRQEITDPEFYNQVIFEIFQQRSSLTMALGFGQTPSQIVTDRQWYWPYFYVDQKNPEQIGTLLPAPHNNLRFADLFEDNYPEQDYYKKVVKAKRDIWLEPYAWYGLTLTTYTGPVFDDRDRMIAVTGLDINVTALSERVKAPETWEGGYFAIFSEKGNLIVYPPDPGKAKALAAYNDIPQLVDVWKQISADEKGLIQKKGQYWAYQRIKGTNWIMLASVPQSVVLGPALAITLGGALSAGAILALVVILFIRRLNRRLEPILEECKKLTEGDAQRLSRLSRDGASNRADDGSSIESESQYKFERKGTDELGVLAHSFNQMAAQLKESFEELEHRVEERTAELTTAKESADAANRAKSEFLANMSHELRTPLNGILGYTQILQRSRALIEKDQQGITVIHQCASHLLTLINDVLDLSKIEAQKLELHPHDLRLAPFLQGVVEICRIRADQKSLEFVYPIDPLLPAMVHVDEKRLRQVLINLLGNAIKFTDTGSVTFTASLIEKDFHGVPPIYTIRFGVEDTGIGMQPHQLESIFLPFEQVGDGEKQAEGTGLGLAISRKIVTMMGSEIMVASQFGKGSKFWFDVELAEAKDTVRAEPELTMQAIARLKGEPRKILVVDDRWENRAILKNLLEPIGFHIVEANNGQAGIDTALQTQPDLIITDISMPKMDGYAMMAEIRAKPTLRNVVIVVSSANVFEEDQHKSLEAGAAEFLPKPIEARSLFEALQRHLHLEWIYAPELQANGLNLSGNKGTLEMQALSTPLPHSALSTAPQPIVAPPSQEVSVLYDFARKGLIQSLLHRIDQIEASDASFHEFCQSLRQLSKGFQLKKIRAFLEQYLESKT</sequence>
<protein>
    <recommendedName>
        <fullName evidence="13">Circadian input-output histidine kinase CikA</fullName>
        <ecNumber evidence="4">2.7.13.3</ecNumber>
    </recommendedName>
</protein>
<dbReference type="Gene3D" id="3.30.450.20">
    <property type="entry name" value="PAS domain"/>
    <property type="match status" value="1"/>
</dbReference>
<keyword evidence="11 17" id="KW-0472">Membrane</keyword>
<keyword evidence="9" id="KW-0067">ATP-binding</keyword>
<evidence type="ECO:0000256" key="10">
    <source>
        <dbReference type="ARBA" id="ARBA00023012"/>
    </source>
</evidence>
<keyword evidence="5 14" id="KW-0597">Phosphoprotein</keyword>
<evidence type="ECO:0000256" key="12">
    <source>
        <dbReference type="ARBA" id="ARBA00023306"/>
    </source>
</evidence>
<evidence type="ECO:0000256" key="13">
    <source>
        <dbReference type="ARBA" id="ARBA00074306"/>
    </source>
</evidence>
<dbReference type="CDD" id="cd06225">
    <property type="entry name" value="HAMP"/>
    <property type="match status" value="1"/>
</dbReference>
<dbReference type="SMART" id="SM00387">
    <property type="entry name" value="HATPase_c"/>
    <property type="match status" value="1"/>
</dbReference>
<dbReference type="InterPro" id="IPR003661">
    <property type="entry name" value="HisK_dim/P_dom"/>
</dbReference>
<evidence type="ECO:0000256" key="16">
    <source>
        <dbReference type="SAM" id="MobiDB-lite"/>
    </source>
</evidence>
<dbReference type="Proteomes" id="UP000646053">
    <property type="component" value="Unassembled WGS sequence"/>
</dbReference>
<keyword evidence="17" id="KW-0812">Transmembrane</keyword>
<dbReference type="InterPro" id="IPR005467">
    <property type="entry name" value="His_kinase_dom"/>
</dbReference>
<keyword evidence="8" id="KW-0418">Kinase</keyword>
<dbReference type="GO" id="GO:0005524">
    <property type="term" value="F:ATP binding"/>
    <property type="evidence" value="ECO:0007669"/>
    <property type="project" value="UniProtKB-KW"/>
</dbReference>
<dbReference type="SUPFAM" id="SSF47384">
    <property type="entry name" value="Homodimeric domain of signal transducing histidine kinase"/>
    <property type="match status" value="1"/>
</dbReference>
<dbReference type="SMART" id="SM00388">
    <property type="entry name" value="HisKA"/>
    <property type="match status" value="1"/>
</dbReference>
<dbReference type="PROSITE" id="PS50885">
    <property type="entry name" value="HAMP"/>
    <property type="match status" value="1"/>
</dbReference>
<evidence type="ECO:0000256" key="17">
    <source>
        <dbReference type="SAM" id="Phobius"/>
    </source>
</evidence>
<feature type="domain" description="Response regulatory" evidence="19">
    <location>
        <begin position="661"/>
        <end position="777"/>
    </location>
</feature>
<dbReference type="PROSITE" id="PS50110">
    <property type="entry name" value="RESPONSE_REGULATORY"/>
    <property type="match status" value="1"/>
</dbReference>
<evidence type="ECO:0000256" key="1">
    <source>
        <dbReference type="ARBA" id="ARBA00000085"/>
    </source>
</evidence>
<evidence type="ECO:0000256" key="11">
    <source>
        <dbReference type="ARBA" id="ARBA00023136"/>
    </source>
</evidence>
<dbReference type="InterPro" id="IPR036890">
    <property type="entry name" value="HATPase_C_sf"/>
</dbReference>
<keyword evidence="10" id="KW-0902">Two-component regulatory system</keyword>
<proteinExistence type="inferred from homology"/>
<evidence type="ECO:0000256" key="2">
    <source>
        <dbReference type="ARBA" id="ARBA00004370"/>
    </source>
</evidence>
<evidence type="ECO:0000256" key="9">
    <source>
        <dbReference type="ARBA" id="ARBA00022840"/>
    </source>
</evidence>
<dbReference type="InterPro" id="IPR011006">
    <property type="entry name" value="CheY-like_superfamily"/>
</dbReference>
<dbReference type="FunFam" id="3.30.565.10:FF:000010">
    <property type="entry name" value="Sensor histidine kinase RcsC"/>
    <property type="match status" value="1"/>
</dbReference>
<feature type="domain" description="Histidine kinase" evidence="18">
    <location>
        <begin position="411"/>
        <end position="636"/>
    </location>
</feature>